<protein>
    <submittedName>
        <fullName evidence="2">DUF4252 domain-containing protein</fullName>
    </submittedName>
</protein>
<keyword evidence="1" id="KW-0732">Signal</keyword>
<dbReference type="RefSeq" id="WP_163605012.1">
    <property type="nucleotide sequence ID" value="NZ_JAABOO010000001.1"/>
</dbReference>
<accession>A0A6P0UFC0</accession>
<name>A0A6P0UFC0_9FLAO</name>
<dbReference type="Pfam" id="PF14060">
    <property type="entry name" value="DUF4252"/>
    <property type="match status" value="1"/>
</dbReference>
<comment type="caution">
    <text evidence="2">The sequence shown here is derived from an EMBL/GenBank/DDBJ whole genome shotgun (WGS) entry which is preliminary data.</text>
</comment>
<dbReference type="InterPro" id="IPR025348">
    <property type="entry name" value="DUF4252"/>
</dbReference>
<reference evidence="2 3" key="1">
    <citation type="submission" date="2020-01" db="EMBL/GenBank/DDBJ databases">
        <title>Leptobacterium flavescens.</title>
        <authorList>
            <person name="Wang G."/>
        </authorList>
    </citation>
    <scope>NUCLEOTIDE SEQUENCE [LARGE SCALE GENOMIC DNA]</scope>
    <source>
        <strain evidence="2 3">KCTC 22160</strain>
    </source>
</reference>
<dbReference type="AlphaFoldDB" id="A0A6P0UFC0"/>
<sequence length="185" mass="21154">MRSLKFFIGLLVAMLFLSCSNGTSLQKYYVDSMEKQGFNAVDLPMSFVDFSQIEDLSPEQRKAYESVKKLNILAFLVKDDNKEEYELEKQKIFDILKDEKYHELMRAGSGSTKTVVKYLGEEDAIDEVILFGTDKQFGFALVRVLGENMNPENIGEFMRVINNNINNADVDGEGINQLMNNFFGR</sequence>
<evidence type="ECO:0000313" key="3">
    <source>
        <dbReference type="Proteomes" id="UP000468581"/>
    </source>
</evidence>
<evidence type="ECO:0000313" key="2">
    <source>
        <dbReference type="EMBL" id="NER11971.1"/>
    </source>
</evidence>
<gene>
    <name evidence="2" type="ORF">GWK08_00830</name>
</gene>
<dbReference type="Proteomes" id="UP000468581">
    <property type="component" value="Unassembled WGS sequence"/>
</dbReference>
<dbReference type="PROSITE" id="PS51257">
    <property type="entry name" value="PROKAR_LIPOPROTEIN"/>
    <property type="match status" value="1"/>
</dbReference>
<proteinExistence type="predicted"/>
<dbReference type="EMBL" id="JAABOO010000001">
    <property type="protein sequence ID" value="NER11971.1"/>
    <property type="molecule type" value="Genomic_DNA"/>
</dbReference>
<feature type="chain" id="PRO_5026777950" evidence="1">
    <location>
        <begin position="26"/>
        <end position="185"/>
    </location>
</feature>
<feature type="signal peptide" evidence="1">
    <location>
        <begin position="1"/>
        <end position="25"/>
    </location>
</feature>
<organism evidence="2 3">
    <name type="scientific">Leptobacterium flavescens</name>
    <dbReference type="NCBI Taxonomy" id="472055"/>
    <lineage>
        <taxon>Bacteria</taxon>
        <taxon>Pseudomonadati</taxon>
        <taxon>Bacteroidota</taxon>
        <taxon>Flavobacteriia</taxon>
        <taxon>Flavobacteriales</taxon>
        <taxon>Flavobacteriaceae</taxon>
        <taxon>Leptobacterium</taxon>
    </lineage>
</organism>
<keyword evidence="3" id="KW-1185">Reference proteome</keyword>
<evidence type="ECO:0000256" key="1">
    <source>
        <dbReference type="SAM" id="SignalP"/>
    </source>
</evidence>